<comment type="caution">
    <text evidence="2">The sequence shown here is derived from an EMBL/GenBank/DDBJ whole genome shotgun (WGS) entry which is preliminary data.</text>
</comment>
<feature type="region of interest" description="Disordered" evidence="1">
    <location>
        <begin position="1"/>
        <end position="23"/>
    </location>
</feature>
<evidence type="ECO:0000256" key="1">
    <source>
        <dbReference type="SAM" id="MobiDB-lite"/>
    </source>
</evidence>
<dbReference type="Proteomes" id="UP000620262">
    <property type="component" value="Unassembled WGS sequence"/>
</dbReference>
<accession>A0ABR9IIW3</accession>
<sequence>MILLGRQKSKDKRRQMRNRPRSKVSRANLAGAFLLIVAFAIAAAVVYANIMLQPAPRGEADLCPLSGAKGLEILVVDKSDQWNNAQVNRLARVINTLKDEIPQDYKLSIFTFQDKVEYGFPPIFSVCSPGRGQETSFWYGNPEKVQRKFAQMFGTPLSTVLSELQKPAEGTESPILEVLADITGREEFYSVQGIHQIILISDMLQNTELLNLFSQSGDNVDSAKVSQEAGARSFDEFSLRVYQIKGKYSQKQLDNAKAFWSKWATFHKVKLDWLYL</sequence>
<dbReference type="RefSeq" id="WP_192727369.1">
    <property type="nucleotide sequence ID" value="NZ_BAAAVL010000003.1"/>
</dbReference>
<protein>
    <recommendedName>
        <fullName evidence="4">VWA domain-containing protein</fullName>
    </recommendedName>
</protein>
<dbReference type="EMBL" id="JADBEC010000001">
    <property type="protein sequence ID" value="MBE1503105.1"/>
    <property type="molecule type" value="Genomic_DNA"/>
</dbReference>
<feature type="compositionally biased region" description="Basic residues" evidence="1">
    <location>
        <begin position="7"/>
        <end position="23"/>
    </location>
</feature>
<keyword evidence="3" id="KW-1185">Reference proteome</keyword>
<evidence type="ECO:0000313" key="3">
    <source>
        <dbReference type="Proteomes" id="UP000620262"/>
    </source>
</evidence>
<gene>
    <name evidence="2" type="ORF">H4W29_000286</name>
</gene>
<evidence type="ECO:0000313" key="2">
    <source>
        <dbReference type="EMBL" id="MBE1503105.1"/>
    </source>
</evidence>
<organism evidence="2 3">
    <name type="scientific">Rhizobium viscosum</name>
    <name type="common">Arthrobacter viscosus</name>
    <dbReference type="NCBI Taxonomy" id="1673"/>
    <lineage>
        <taxon>Bacteria</taxon>
        <taxon>Pseudomonadati</taxon>
        <taxon>Pseudomonadota</taxon>
        <taxon>Alphaproteobacteria</taxon>
        <taxon>Hyphomicrobiales</taxon>
        <taxon>Rhizobiaceae</taxon>
        <taxon>Rhizobium/Agrobacterium group</taxon>
        <taxon>Rhizobium</taxon>
    </lineage>
</organism>
<name>A0ABR9IIW3_RHIVS</name>
<proteinExistence type="predicted"/>
<evidence type="ECO:0008006" key="4">
    <source>
        <dbReference type="Google" id="ProtNLM"/>
    </source>
</evidence>
<reference evidence="2 3" key="1">
    <citation type="submission" date="2020-10" db="EMBL/GenBank/DDBJ databases">
        <title>Sequencing the genomes of 1000 actinobacteria strains.</title>
        <authorList>
            <person name="Klenk H.-P."/>
        </authorList>
    </citation>
    <scope>NUCLEOTIDE SEQUENCE [LARGE SCALE GENOMIC DNA]</scope>
    <source>
        <strain evidence="2 3">DSM 7307</strain>
    </source>
</reference>